<dbReference type="EMBL" id="VLKO01000003">
    <property type="protein sequence ID" value="TWI01245.1"/>
    <property type="molecule type" value="Genomic_DNA"/>
</dbReference>
<organism evidence="2 3">
    <name type="scientific">Flavobacterium tiangeerense</name>
    <dbReference type="NCBI Taxonomy" id="459471"/>
    <lineage>
        <taxon>Bacteria</taxon>
        <taxon>Pseudomonadati</taxon>
        <taxon>Bacteroidota</taxon>
        <taxon>Flavobacteriia</taxon>
        <taxon>Flavobacteriales</taxon>
        <taxon>Flavobacteriaceae</taxon>
        <taxon>Flavobacterium</taxon>
    </lineage>
</organism>
<proteinExistence type="predicted"/>
<feature type="signal peptide" evidence="1">
    <location>
        <begin position="1"/>
        <end position="19"/>
    </location>
</feature>
<protein>
    <submittedName>
        <fullName evidence="2">Uncharacterized protein</fullName>
    </submittedName>
</protein>
<reference evidence="2 3" key="1">
    <citation type="journal article" date="2015" name="Stand. Genomic Sci.">
        <title>Genomic Encyclopedia of Bacterial and Archaeal Type Strains, Phase III: the genomes of soil and plant-associated and newly described type strains.</title>
        <authorList>
            <person name="Whitman W.B."/>
            <person name="Woyke T."/>
            <person name="Klenk H.P."/>
            <person name="Zhou Y."/>
            <person name="Lilburn T.G."/>
            <person name="Beck B.J."/>
            <person name="De Vos P."/>
            <person name="Vandamme P."/>
            <person name="Eisen J.A."/>
            <person name="Garrity G."/>
            <person name="Hugenholtz P."/>
            <person name="Kyrpides N.C."/>
        </authorList>
    </citation>
    <scope>NUCLEOTIDE SEQUENCE [LARGE SCALE GENOMIC DNA]</scope>
    <source>
        <strain evidence="2 3">CGMCC 1.6847</strain>
    </source>
</reference>
<sequence length="157" mass="18275">MKKYYHLLIAFFLINSLNAQIIEGDVAVYSKGSYSMGYKENWKRVEINGGIDFNRKAYINFEDESITFVVGGNSTDEEVYIKSDLVVGGMATKKLTVLTEMPYVRFWTKKEDFEIIYFDSTNFKSKQSVFVITDFKSRTMYFLGCNKDVDEIVEKLY</sequence>
<comment type="caution">
    <text evidence="2">The sequence shown here is derived from an EMBL/GenBank/DDBJ whole genome shotgun (WGS) entry which is preliminary data.</text>
</comment>
<keyword evidence="1" id="KW-0732">Signal</keyword>
<gene>
    <name evidence="2" type="ORF">IQ05_00818</name>
</gene>
<feature type="chain" id="PRO_5046446358" evidence="1">
    <location>
        <begin position="20"/>
        <end position="157"/>
    </location>
</feature>
<dbReference type="RefSeq" id="WP_144890026.1">
    <property type="nucleotide sequence ID" value="NZ_VLKO01000003.1"/>
</dbReference>
<evidence type="ECO:0000313" key="2">
    <source>
        <dbReference type="EMBL" id="TWI01245.1"/>
    </source>
</evidence>
<name>A0ABY3FLW5_9FLAO</name>
<evidence type="ECO:0000256" key="1">
    <source>
        <dbReference type="SAM" id="SignalP"/>
    </source>
</evidence>
<keyword evidence="3" id="KW-1185">Reference proteome</keyword>
<dbReference type="Proteomes" id="UP000317519">
    <property type="component" value="Unassembled WGS sequence"/>
</dbReference>
<evidence type="ECO:0000313" key="3">
    <source>
        <dbReference type="Proteomes" id="UP000317519"/>
    </source>
</evidence>
<accession>A0ABY3FLW5</accession>